<dbReference type="PANTHER" id="PTHR12461">
    <property type="entry name" value="HYPOXIA-INDUCIBLE FACTOR 1 ALPHA INHIBITOR-RELATED"/>
    <property type="match status" value="1"/>
</dbReference>
<dbReference type="InterPro" id="IPR003347">
    <property type="entry name" value="JmjC_dom"/>
</dbReference>
<feature type="transmembrane region" description="Helical" evidence="2">
    <location>
        <begin position="12"/>
        <end position="32"/>
    </location>
</feature>
<keyword evidence="2" id="KW-0472">Membrane</keyword>
<name>A0AAW1PKR6_9CHLO</name>
<protein>
    <recommendedName>
        <fullName evidence="3">JmjC domain-containing protein</fullName>
    </recommendedName>
</protein>
<accession>A0AAW1PKR6</accession>
<dbReference type="SUPFAM" id="SSF51197">
    <property type="entry name" value="Clavaminate synthase-like"/>
    <property type="match status" value="1"/>
</dbReference>
<keyword evidence="5" id="KW-1185">Reference proteome</keyword>
<dbReference type="EMBL" id="JALJOQ010000022">
    <property type="protein sequence ID" value="KAK9808499.1"/>
    <property type="molecule type" value="Genomic_DNA"/>
</dbReference>
<evidence type="ECO:0000313" key="5">
    <source>
        <dbReference type="Proteomes" id="UP001465755"/>
    </source>
</evidence>
<evidence type="ECO:0000256" key="2">
    <source>
        <dbReference type="SAM" id="Phobius"/>
    </source>
</evidence>
<dbReference type="InterPro" id="IPR041667">
    <property type="entry name" value="Cupin_8"/>
</dbReference>
<dbReference type="Proteomes" id="UP001465755">
    <property type="component" value="Unassembled WGS sequence"/>
</dbReference>
<comment type="similarity">
    <text evidence="1">Belongs to the JARID1 histone demethylase family.</text>
</comment>
<comment type="caution">
    <text evidence="4">The sequence shown here is derived from an EMBL/GenBank/DDBJ whole genome shotgun (WGS) entry which is preliminary data.</text>
</comment>
<dbReference type="PROSITE" id="PS51184">
    <property type="entry name" value="JMJC"/>
    <property type="match status" value="1"/>
</dbReference>
<dbReference type="Pfam" id="PF13621">
    <property type="entry name" value="Cupin_8"/>
    <property type="match status" value="1"/>
</dbReference>
<organism evidence="4 5">
    <name type="scientific">Symbiochloris irregularis</name>
    <dbReference type="NCBI Taxonomy" id="706552"/>
    <lineage>
        <taxon>Eukaryota</taxon>
        <taxon>Viridiplantae</taxon>
        <taxon>Chlorophyta</taxon>
        <taxon>core chlorophytes</taxon>
        <taxon>Trebouxiophyceae</taxon>
        <taxon>Trebouxiales</taxon>
        <taxon>Trebouxiaceae</taxon>
        <taxon>Symbiochloris</taxon>
    </lineage>
</organism>
<keyword evidence="2" id="KW-1133">Transmembrane helix</keyword>
<gene>
    <name evidence="4" type="ORF">WJX73_001591</name>
</gene>
<evidence type="ECO:0000259" key="3">
    <source>
        <dbReference type="PROSITE" id="PS51184"/>
    </source>
</evidence>
<proteinExistence type="inferred from homology"/>
<dbReference type="PANTHER" id="PTHR12461:SF105">
    <property type="entry name" value="HYPOXIA-INDUCIBLE FACTOR 1-ALPHA INHIBITOR"/>
    <property type="match status" value="1"/>
</dbReference>
<feature type="domain" description="JmjC" evidence="3">
    <location>
        <begin position="141"/>
        <end position="308"/>
    </location>
</feature>
<evidence type="ECO:0000313" key="4">
    <source>
        <dbReference type="EMBL" id="KAK9808499.1"/>
    </source>
</evidence>
<sequence>MAKGKGKGRSFCVLCVGVQLVVLLGLVAWSYFAREEALLIRGAAAHWPVLSKISIPWLLANTTPTERLGTTIISPNSTFVIFTNTSQMAKESADPVKAAQLPARLELNTLRQFVTKYENAAKGPYYYSKGEHYYYQGFTPDELLEALLLTTRPLSCLNQTLAAMGTTNNHHGWAKYLLIGNPLLRLTKGDTTHIAHWDEPPTLMLQLSGEKDVWIVPRDQLNDTYPYPKGDVLFRRARVNITHPDTATFPKAAGLRPQKVRLRASDFLIFPGNMIHQLEAVTDSISMSFRMKLVYVPHKGKKFAQQFREYVEMREQGLLSVANLEGSSNPAGVR</sequence>
<dbReference type="Gene3D" id="2.60.120.650">
    <property type="entry name" value="Cupin"/>
    <property type="match status" value="1"/>
</dbReference>
<keyword evidence="2" id="KW-0812">Transmembrane</keyword>
<evidence type="ECO:0000256" key="1">
    <source>
        <dbReference type="ARBA" id="ARBA00006801"/>
    </source>
</evidence>
<reference evidence="4 5" key="1">
    <citation type="journal article" date="2024" name="Nat. Commun.">
        <title>Phylogenomics reveals the evolutionary origins of lichenization in chlorophyte algae.</title>
        <authorList>
            <person name="Puginier C."/>
            <person name="Libourel C."/>
            <person name="Otte J."/>
            <person name="Skaloud P."/>
            <person name="Haon M."/>
            <person name="Grisel S."/>
            <person name="Petersen M."/>
            <person name="Berrin J.G."/>
            <person name="Delaux P.M."/>
            <person name="Dal Grande F."/>
            <person name="Keller J."/>
        </authorList>
    </citation>
    <scope>NUCLEOTIDE SEQUENCE [LARGE SCALE GENOMIC DNA]</scope>
    <source>
        <strain evidence="4 5">SAG 2036</strain>
    </source>
</reference>
<dbReference type="AlphaFoldDB" id="A0AAW1PKR6"/>